<sequence>MVKRHIAPLLALFTGLTSVGSAQALDSTIPATLLDGHRQTMGCWLADIDNDELLDKALIIDLGVHKLYGFVCSTGLSGDSYRFYQVEDERPKWAKLLSFPKLDTKLGWFASTQLQKPVWDPKNKYLRSEVPKQGEASSCRQFSLYGWKKGHFHIIQVGLSGDCEDNTGEGDMIIFPFVEEVEKGQAAGKATAPEG</sequence>
<dbReference type="AlphaFoldDB" id="A0A285PGN8"/>
<proteinExistence type="predicted"/>
<name>A0A285PGN8_9HYPH</name>
<protein>
    <submittedName>
        <fullName evidence="2">Uncharacterized protein</fullName>
    </submittedName>
</protein>
<feature type="chain" id="PRO_5012222294" evidence="1">
    <location>
        <begin position="25"/>
        <end position="195"/>
    </location>
</feature>
<organism evidence="2 3">
    <name type="scientific">Cohaesibacter gelatinilyticus</name>
    <dbReference type="NCBI Taxonomy" id="372072"/>
    <lineage>
        <taxon>Bacteria</taxon>
        <taxon>Pseudomonadati</taxon>
        <taxon>Pseudomonadota</taxon>
        <taxon>Alphaproteobacteria</taxon>
        <taxon>Hyphomicrobiales</taxon>
        <taxon>Cohaesibacteraceae</taxon>
    </lineage>
</organism>
<keyword evidence="1" id="KW-0732">Signal</keyword>
<dbReference type="EMBL" id="OBEL01000006">
    <property type="protein sequence ID" value="SNZ20854.1"/>
    <property type="molecule type" value="Genomic_DNA"/>
</dbReference>
<feature type="signal peptide" evidence="1">
    <location>
        <begin position="1"/>
        <end position="24"/>
    </location>
</feature>
<gene>
    <name evidence="2" type="ORF">SAMN06265368_3965</name>
</gene>
<evidence type="ECO:0000313" key="2">
    <source>
        <dbReference type="EMBL" id="SNZ20854.1"/>
    </source>
</evidence>
<accession>A0A285PGN8</accession>
<keyword evidence="3" id="KW-1185">Reference proteome</keyword>
<reference evidence="2 3" key="1">
    <citation type="submission" date="2017-09" db="EMBL/GenBank/DDBJ databases">
        <authorList>
            <person name="Ehlers B."/>
            <person name="Leendertz F.H."/>
        </authorList>
    </citation>
    <scope>NUCLEOTIDE SEQUENCE [LARGE SCALE GENOMIC DNA]</scope>
    <source>
        <strain evidence="2 3">DSM 18289</strain>
    </source>
</reference>
<dbReference type="OrthoDB" id="8446752at2"/>
<evidence type="ECO:0000313" key="3">
    <source>
        <dbReference type="Proteomes" id="UP000219439"/>
    </source>
</evidence>
<dbReference type="RefSeq" id="WP_097155236.1">
    <property type="nucleotide sequence ID" value="NZ_OBEL01000006.1"/>
</dbReference>
<evidence type="ECO:0000256" key="1">
    <source>
        <dbReference type="SAM" id="SignalP"/>
    </source>
</evidence>
<dbReference type="Proteomes" id="UP000219439">
    <property type="component" value="Unassembled WGS sequence"/>
</dbReference>